<dbReference type="Gene3D" id="3.30.160.100">
    <property type="entry name" value="Ribosome hibernation promotion factor-like"/>
    <property type="match status" value="1"/>
</dbReference>
<dbReference type="Pfam" id="PF02482">
    <property type="entry name" value="Ribosomal_S30AE"/>
    <property type="match status" value="1"/>
</dbReference>
<gene>
    <name evidence="6" type="ORF">C8D91_2357</name>
</gene>
<evidence type="ECO:0000313" key="6">
    <source>
        <dbReference type="EMBL" id="TDR18437.1"/>
    </source>
</evidence>
<dbReference type="Proteomes" id="UP000295724">
    <property type="component" value="Unassembled WGS sequence"/>
</dbReference>
<dbReference type="GO" id="GO:0043024">
    <property type="term" value="F:ribosomal small subunit binding"/>
    <property type="evidence" value="ECO:0007669"/>
    <property type="project" value="TreeGrafter"/>
</dbReference>
<evidence type="ECO:0000313" key="7">
    <source>
        <dbReference type="Proteomes" id="UP000295724"/>
    </source>
</evidence>
<name>A0A4R6XLH6_9GAMM</name>
<organism evidence="6 7">
    <name type="scientific">Marinicella litoralis</name>
    <dbReference type="NCBI Taxonomy" id="644220"/>
    <lineage>
        <taxon>Bacteria</taxon>
        <taxon>Pseudomonadati</taxon>
        <taxon>Pseudomonadota</taxon>
        <taxon>Gammaproteobacteria</taxon>
        <taxon>Lysobacterales</taxon>
        <taxon>Marinicellaceae</taxon>
        <taxon>Marinicella</taxon>
    </lineage>
</organism>
<dbReference type="EMBL" id="SNZB01000005">
    <property type="protein sequence ID" value="TDR18437.1"/>
    <property type="molecule type" value="Genomic_DNA"/>
</dbReference>
<evidence type="ECO:0000256" key="2">
    <source>
        <dbReference type="ARBA" id="ARBA00038434"/>
    </source>
</evidence>
<keyword evidence="1" id="KW-0810">Translation regulation</keyword>
<protein>
    <recommendedName>
        <fullName evidence="4">Ribosome hibernation promoting factor</fullName>
    </recommendedName>
    <alternativeName>
        <fullName evidence="5">Hibernation factor HPF</fullName>
    </alternativeName>
</protein>
<accession>A0A4R6XLH6</accession>
<reference evidence="6 7" key="1">
    <citation type="submission" date="2019-03" db="EMBL/GenBank/DDBJ databases">
        <title>Genomic Encyclopedia of Type Strains, Phase IV (KMG-IV): sequencing the most valuable type-strain genomes for metagenomic binning, comparative biology and taxonomic classification.</title>
        <authorList>
            <person name="Goeker M."/>
        </authorList>
    </citation>
    <scope>NUCLEOTIDE SEQUENCE [LARGE SCALE GENOMIC DNA]</scope>
    <source>
        <strain evidence="6 7">DSM 25488</strain>
    </source>
</reference>
<dbReference type="InterPro" id="IPR050574">
    <property type="entry name" value="HPF/YfiA_ribosome-assoc"/>
</dbReference>
<dbReference type="InterPro" id="IPR036567">
    <property type="entry name" value="RHF-like"/>
</dbReference>
<dbReference type="CDD" id="cd00552">
    <property type="entry name" value="RaiA"/>
    <property type="match status" value="1"/>
</dbReference>
<dbReference type="InterPro" id="IPR003489">
    <property type="entry name" value="RHF/RaiA"/>
</dbReference>
<comment type="similarity">
    <text evidence="2">Belongs to the HPF/YfiA ribosome-associated protein family. Short HPF subfamily.</text>
</comment>
<dbReference type="GO" id="GO:0045900">
    <property type="term" value="P:negative regulation of translational elongation"/>
    <property type="evidence" value="ECO:0007669"/>
    <property type="project" value="TreeGrafter"/>
</dbReference>
<sequence length="108" mass="12811">MQLTITGHQLDVTDPIREYIETKFERIKRHFDQVLNVHVIISVEKVRHKSEATMHIGGKDFFADSTEDHLYKSIDLLVDKLDKQIRRHKDKMTNHHNDEAIRMNQASY</sequence>
<dbReference type="AlphaFoldDB" id="A0A4R6XLH6"/>
<evidence type="ECO:0000256" key="5">
    <source>
        <dbReference type="ARBA" id="ARBA00041319"/>
    </source>
</evidence>
<dbReference type="GO" id="GO:0022627">
    <property type="term" value="C:cytosolic small ribosomal subunit"/>
    <property type="evidence" value="ECO:0007669"/>
    <property type="project" value="TreeGrafter"/>
</dbReference>
<dbReference type="SUPFAM" id="SSF69754">
    <property type="entry name" value="Ribosome binding protein Y (YfiA homologue)"/>
    <property type="match status" value="1"/>
</dbReference>
<evidence type="ECO:0000256" key="1">
    <source>
        <dbReference type="ARBA" id="ARBA00022845"/>
    </source>
</evidence>
<dbReference type="OrthoDB" id="9795980at2"/>
<comment type="caution">
    <text evidence="6">The sequence shown here is derived from an EMBL/GenBank/DDBJ whole genome shotgun (WGS) entry which is preliminary data.</text>
</comment>
<evidence type="ECO:0000256" key="4">
    <source>
        <dbReference type="ARBA" id="ARBA00041148"/>
    </source>
</evidence>
<keyword evidence="7" id="KW-1185">Reference proteome</keyword>
<comment type="subunit">
    <text evidence="3">Associates exclusively with 100S ribosomes, which are dimers of 70S ribosomes.</text>
</comment>
<dbReference type="FunFam" id="3.30.160.100:FF:000001">
    <property type="entry name" value="Ribosome hibernation promoting factor"/>
    <property type="match status" value="1"/>
</dbReference>
<dbReference type="PANTHER" id="PTHR33231">
    <property type="entry name" value="30S RIBOSOMAL PROTEIN"/>
    <property type="match status" value="1"/>
</dbReference>
<proteinExistence type="inferred from homology"/>
<dbReference type="NCBIfam" id="TIGR00741">
    <property type="entry name" value="yfiA"/>
    <property type="match status" value="1"/>
</dbReference>
<dbReference type="PANTHER" id="PTHR33231:SF1">
    <property type="entry name" value="30S RIBOSOMAL PROTEIN"/>
    <property type="match status" value="1"/>
</dbReference>
<evidence type="ECO:0000256" key="3">
    <source>
        <dbReference type="ARBA" id="ARBA00038695"/>
    </source>
</evidence>
<dbReference type="RefSeq" id="WP_099019567.1">
    <property type="nucleotide sequence ID" value="NZ_NIHB01000003.1"/>
</dbReference>